<evidence type="ECO:0000313" key="2">
    <source>
        <dbReference type="EMBL" id="KKN09467.1"/>
    </source>
</evidence>
<name>A0A0F9NBZ1_9ZZZZ</name>
<reference evidence="2" key="1">
    <citation type="journal article" date="2015" name="Nature">
        <title>Complex archaea that bridge the gap between prokaryotes and eukaryotes.</title>
        <authorList>
            <person name="Spang A."/>
            <person name="Saw J.H."/>
            <person name="Jorgensen S.L."/>
            <person name="Zaremba-Niedzwiedzka K."/>
            <person name="Martijn J."/>
            <person name="Lind A.E."/>
            <person name="van Eijk R."/>
            <person name="Schleper C."/>
            <person name="Guy L."/>
            <person name="Ettema T.J."/>
        </authorList>
    </citation>
    <scope>NUCLEOTIDE SEQUENCE</scope>
</reference>
<comment type="caution">
    <text evidence="2">The sequence shown here is derived from an EMBL/GenBank/DDBJ whole genome shotgun (WGS) entry which is preliminary data.</text>
</comment>
<evidence type="ECO:0008006" key="3">
    <source>
        <dbReference type="Google" id="ProtNLM"/>
    </source>
</evidence>
<keyword evidence="1" id="KW-0812">Transmembrane</keyword>
<keyword evidence="1" id="KW-1133">Transmembrane helix</keyword>
<dbReference type="EMBL" id="LAZR01004344">
    <property type="protein sequence ID" value="KKN09467.1"/>
    <property type="molecule type" value="Genomic_DNA"/>
</dbReference>
<feature type="transmembrane region" description="Helical" evidence="1">
    <location>
        <begin position="34"/>
        <end position="52"/>
    </location>
</feature>
<dbReference type="AlphaFoldDB" id="A0A0F9NBZ1"/>
<dbReference type="InterPro" id="IPR021737">
    <property type="entry name" value="Phage_phiKZ_Orf197"/>
</dbReference>
<organism evidence="2">
    <name type="scientific">marine sediment metagenome</name>
    <dbReference type="NCBI Taxonomy" id="412755"/>
    <lineage>
        <taxon>unclassified sequences</taxon>
        <taxon>metagenomes</taxon>
        <taxon>ecological metagenomes</taxon>
    </lineage>
</organism>
<evidence type="ECO:0000256" key="1">
    <source>
        <dbReference type="SAM" id="Phobius"/>
    </source>
</evidence>
<sequence>MKLLIFMIFGHLLGDVFLRNVIIDRHKHDNMVVQAFHCFIVTTCIAIPLEVFSKLTMENYMILLLSHFIIDEIKGKLDLNRDWEKDGKPDVSKYKIVDQIVHLIFILIVWGV</sequence>
<protein>
    <recommendedName>
        <fullName evidence="3">DUF3307 domain-containing protein</fullName>
    </recommendedName>
</protein>
<proteinExistence type="predicted"/>
<accession>A0A0F9NBZ1</accession>
<keyword evidence="1" id="KW-0472">Membrane</keyword>
<dbReference type="Pfam" id="PF11750">
    <property type="entry name" value="DUF3307"/>
    <property type="match status" value="1"/>
</dbReference>
<gene>
    <name evidence="2" type="ORF">LCGC14_1046320</name>
</gene>